<name>A0ACB8E4Q9_9SAUR</name>
<accession>A0ACB8E4Q9</accession>
<dbReference type="EMBL" id="CM037630">
    <property type="protein sequence ID" value="KAH7987326.1"/>
    <property type="molecule type" value="Genomic_DNA"/>
</dbReference>
<gene>
    <name evidence="1" type="ORF">K3G42_003489</name>
</gene>
<sequence length="835" mass="91015">MLQRNSEQPEVLGLLLMLSLRVPGPSLALSLLRWCTISHQELAKCSEMSKAFAGANIRPLLACVRGGSASTCTSMINKSNPALLKGLVPKPGTTLDQVLFGVLQLLGSFMRGKEKTLGLLNLHPVVLLQLLNWLSSAVSSSIKSQASLADVVTLDGGAIYQAGKEYNLKPVVGEAYGQDLGTSYYAVAVVKTNSSLTINSLRGAKTCHTGINRTVGWNVPVGFLIDSGRIAVMGCQVPKAVGEYFGASCVPGARGDTYPPSLCELCKGDEARQWKCDPSPRESYYDYLGAFRCLVEEAGEVAFVKHSTVVDALNGPDPPLWGQKLQPKDFHLLCRDGTRAEVTEWHRCHLARVPAHAVVARQDTPGSLVFQLLNQGQQKFNSEASPFRMFDSTAYGGKNLLFKDSTTHLVPSQEQTYQAWLGQEYLHAVRGLDCDPTRLPRFLRWCVLSTEEIWKCSEMATAFQDNNLKPEIHCVSAASSEQCMEWIQKRDIDAVVLAGEDIYMAGKKYGLVPAAGERYADGDTKDTYYATAVVRRNASNAFTTHELKGKKSCHAGYGSMTGWSMPLGILLRRGFIQPRGCSLPQGKWGVGGPLGAEPGLCQAAGKCRAVSAFFSASCIPGARRDDFPASLCELCIGDGNGSYKCNANDKEHYYNDTGAFRCLAEHRGDVAFVKHSTVFENTDGNNNNSWAALLHSRDFQLLCPNGARAEVSQFARCHWGKVPARAVMVHPETNALAVYGLLSKAQDFFGDDNNGNGFKMFDSTNFQGQDLIFMDSTIEIVPVGKNTTFTSWLEQQFLESMEGLETLQCSGAAVESVNNFFLLMASLGLITFCSL</sequence>
<dbReference type="Proteomes" id="UP000827872">
    <property type="component" value="Linkage Group LG17"/>
</dbReference>
<reference evidence="1" key="1">
    <citation type="submission" date="2021-08" db="EMBL/GenBank/DDBJ databases">
        <title>The first chromosome-level gecko genome reveals the dynamic sex chromosomes of Neotropical dwarf geckos (Sphaerodactylidae: Sphaerodactylus).</title>
        <authorList>
            <person name="Pinto B.J."/>
            <person name="Keating S.E."/>
            <person name="Gamble T."/>
        </authorList>
    </citation>
    <scope>NUCLEOTIDE SEQUENCE</scope>
    <source>
        <strain evidence="1">TG3544</strain>
    </source>
</reference>
<protein>
    <submittedName>
        <fullName evidence="1">Uncharacterized protein</fullName>
    </submittedName>
</protein>
<evidence type="ECO:0000313" key="1">
    <source>
        <dbReference type="EMBL" id="KAH7987326.1"/>
    </source>
</evidence>
<proteinExistence type="predicted"/>
<organism evidence="1 2">
    <name type="scientific">Sphaerodactylus townsendi</name>
    <dbReference type="NCBI Taxonomy" id="933632"/>
    <lineage>
        <taxon>Eukaryota</taxon>
        <taxon>Metazoa</taxon>
        <taxon>Chordata</taxon>
        <taxon>Craniata</taxon>
        <taxon>Vertebrata</taxon>
        <taxon>Euteleostomi</taxon>
        <taxon>Lepidosauria</taxon>
        <taxon>Squamata</taxon>
        <taxon>Bifurcata</taxon>
        <taxon>Gekkota</taxon>
        <taxon>Sphaerodactylidae</taxon>
        <taxon>Sphaerodactylus</taxon>
    </lineage>
</organism>
<comment type="caution">
    <text evidence="1">The sequence shown here is derived from an EMBL/GenBank/DDBJ whole genome shotgun (WGS) entry which is preliminary data.</text>
</comment>
<keyword evidence="2" id="KW-1185">Reference proteome</keyword>
<evidence type="ECO:0000313" key="2">
    <source>
        <dbReference type="Proteomes" id="UP000827872"/>
    </source>
</evidence>